<keyword evidence="3" id="KW-1185">Reference proteome</keyword>
<evidence type="ECO:0000313" key="3">
    <source>
        <dbReference type="Proteomes" id="UP000009011"/>
    </source>
</evidence>
<dbReference type="AlphaFoldDB" id="I7A293"/>
<keyword evidence="1" id="KW-1133">Transmembrane helix</keyword>
<name>I7A293_MELRP</name>
<dbReference type="Proteomes" id="UP000009011">
    <property type="component" value="Chromosome"/>
</dbReference>
<dbReference type="HOGENOM" id="CLU_2465436_0_0_10"/>
<dbReference type="STRING" id="1191523.MROS_0800"/>
<dbReference type="KEGG" id="mro:MROS_0800"/>
<dbReference type="RefSeq" id="WP_014855477.1">
    <property type="nucleotide sequence ID" value="NC_018178.1"/>
</dbReference>
<sequence length="88" mass="9952">MKKYSSVYFGIITGVAGAALFLLAIIKTLVSDIDALPYIRTMMPFVDSITIYTVLGGLAAAFIWGWVLGFFFMLIYNWIDNYFFEKGE</sequence>
<protein>
    <submittedName>
        <fullName evidence="2">Uncharacterized protein</fullName>
    </submittedName>
</protein>
<gene>
    <name evidence="2" type="ordered locus">MROS_0800</name>
</gene>
<organism evidence="2 3">
    <name type="scientific">Melioribacter roseus (strain DSM 23840 / JCM 17771 / VKM B-2668 / P3M-2)</name>
    <dbReference type="NCBI Taxonomy" id="1191523"/>
    <lineage>
        <taxon>Bacteria</taxon>
        <taxon>Pseudomonadati</taxon>
        <taxon>Ignavibacteriota</taxon>
        <taxon>Ignavibacteria</taxon>
        <taxon>Ignavibacteriales</taxon>
        <taxon>Melioribacteraceae</taxon>
        <taxon>Melioribacter</taxon>
    </lineage>
</organism>
<accession>I7A293</accession>
<keyword evidence="1" id="KW-0812">Transmembrane</keyword>
<evidence type="ECO:0000256" key="1">
    <source>
        <dbReference type="SAM" id="Phobius"/>
    </source>
</evidence>
<reference evidence="2 3" key="1">
    <citation type="journal article" date="2013" name="PLoS ONE">
        <title>Genomic analysis of Melioribacter roseus, facultatively anaerobic organotrophic bacterium representing a novel deep lineage within Bacteriodetes/Chlorobi group.</title>
        <authorList>
            <person name="Kadnikov V.V."/>
            <person name="Mardanov A.V."/>
            <person name="Podosokorskaya O.A."/>
            <person name="Gavrilov S.N."/>
            <person name="Kublanov I.V."/>
            <person name="Beletsky A.V."/>
            <person name="Bonch-Osmolovskaya E.A."/>
            <person name="Ravin N.V."/>
        </authorList>
    </citation>
    <scope>NUCLEOTIDE SEQUENCE [LARGE SCALE GENOMIC DNA]</scope>
    <source>
        <strain evidence="3">JCM 17771 / P3M-2</strain>
    </source>
</reference>
<feature type="transmembrane region" description="Helical" evidence="1">
    <location>
        <begin position="49"/>
        <end position="76"/>
    </location>
</feature>
<keyword evidence="1" id="KW-0472">Membrane</keyword>
<feature type="transmembrane region" description="Helical" evidence="1">
    <location>
        <begin position="7"/>
        <end position="29"/>
    </location>
</feature>
<evidence type="ECO:0000313" key="2">
    <source>
        <dbReference type="EMBL" id="AFN74041.1"/>
    </source>
</evidence>
<proteinExistence type="predicted"/>
<dbReference type="EMBL" id="CP003557">
    <property type="protein sequence ID" value="AFN74041.1"/>
    <property type="molecule type" value="Genomic_DNA"/>
</dbReference>